<name>A0A974WJI6_9BACT</name>
<evidence type="ECO:0000259" key="6">
    <source>
        <dbReference type="Pfam" id="PF06271"/>
    </source>
</evidence>
<evidence type="ECO:0000256" key="2">
    <source>
        <dbReference type="ARBA" id="ARBA00022692"/>
    </source>
</evidence>
<comment type="subcellular location">
    <subcellularLocation>
        <location evidence="1">Membrane</location>
        <topology evidence="1">Multi-pass membrane protein</topology>
    </subcellularLocation>
</comment>
<keyword evidence="4 5" id="KW-0472">Membrane</keyword>
<feature type="domain" description="RDD" evidence="6">
    <location>
        <begin position="19"/>
        <end position="134"/>
    </location>
</feature>
<proteinExistence type="predicted"/>
<evidence type="ECO:0000256" key="1">
    <source>
        <dbReference type="ARBA" id="ARBA00004141"/>
    </source>
</evidence>
<sequence length="234" mass="26632">MAIYVNTHQNVQINYENSSIADRLIAYLIDSLVIAGISLSIFFIGSILDLGYATFFMFVPIFFYHLICEVFMNGQSVGKRYRGIRVMKKDGNAAGLSAYFLRFLLRPIDTFYGIGLAVIFFTSKNQRLGDLAAGTIVVNVKSEAKLKSEILSEMSVHEDHVIMYPEVSELSDREVQLISEIIDNRVDAKNHPNISQLALKLELKLGVKIKDNQTDYIFLQQVVRDYYKMHTDQV</sequence>
<dbReference type="RefSeq" id="WP_205722827.1">
    <property type="nucleotide sequence ID" value="NZ_CP070608.1"/>
</dbReference>
<dbReference type="PANTHER" id="PTHR38480:SF1">
    <property type="entry name" value="SLR0254 PROTEIN"/>
    <property type="match status" value="1"/>
</dbReference>
<dbReference type="InterPro" id="IPR010432">
    <property type="entry name" value="RDD"/>
</dbReference>
<dbReference type="KEGG" id="fuv:JR347_04330"/>
<evidence type="ECO:0000313" key="8">
    <source>
        <dbReference type="Proteomes" id="UP000662783"/>
    </source>
</evidence>
<reference evidence="7" key="1">
    <citation type="submission" date="2021-02" db="EMBL/GenBank/DDBJ databases">
        <title>Fulvivirga sp. S481 isolated from sea water.</title>
        <authorList>
            <person name="Bae S.S."/>
            <person name="Baek K."/>
        </authorList>
    </citation>
    <scope>NUCLEOTIDE SEQUENCE</scope>
    <source>
        <strain evidence="7">S481</strain>
    </source>
</reference>
<dbReference type="Proteomes" id="UP000662783">
    <property type="component" value="Chromosome"/>
</dbReference>
<organism evidence="7 8">
    <name type="scientific">Fulvivirga lutea</name>
    <dbReference type="NCBI Taxonomy" id="2810512"/>
    <lineage>
        <taxon>Bacteria</taxon>
        <taxon>Pseudomonadati</taxon>
        <taxon>Bacteroidota</taxon>
        <taxon>Cytophagia</taxon>
        <taxon>Cytophagales</taxon>
        <taxon>Fulvivirgaceae</taxon>
        <taxon>Fulvivirga</taxon>
    </lineage>
</organism>
<protein>
    <submittedName>
        <fullName evidence="7">RDD family protein</fullName>
    </submittedName>
</protein>
<dbReference type="Pfam" id="PF06271">
    <property type="entry name" value="RDD"/>
    <property type="match status" value="1"/>
</dbReference>
<keyword evidence="8" id="KW-1185">Reference proteome</keyword>
<keyword evidence="3 5" id="KW-1133">Transmembrane helix</keyword>
<feature type="transmembrane region" description="Helical" evidence="5">
    <location>
        <begin position="50"/>
        <end position="72"/>
    </location>
</feature>
<dbReference type="PANTHER" id="PTHR38480">
    <property type="entry name" value="SLR0254 PROTEIN"/>
    <property type="match status" value="1"/>
</dbReference>
<evidence type="ECO:0000256" key="3">
    <source>
        <dbReference type="ARBA" id="ARBA00022989"/>
    </source>
</evidence>
<feature type="transmembrane region" description="Helical" evidence="5">
    <location>
        <begin position="24"/>
        <end position="44"/>
    </location>
</feature>
<evidence type="ECO:0000313" key="7">
    <source>
        <dbReference type="EMBL" id="QSE98312.1"/>
    </source>
</evidence>
<dbReference type="AlphaFoldDB" id="A0A974WJI6"/>
<evidence type="ECO:0000256" key="4">
    <source>
        <dbReference type="ARBA" id="ARBA00023136"/>
    </source>
</evidence>
<dbReference type="EMBL" id="CP070608">
    <property type="protein sequence ID" value="QSE98312.1"/>
    <property type="molecule type" value="Genomic_DNA"/>
</dbReference>
<keyword evidence="2 5" id="KW-0812">Transmembrane</keyword>
<gene>
    <name evidence="7" type="ORF">JR347_04330</name>
</gene>
<accession>A0A974WJI6</accession>
<dbReference type="GO" id="GO:0016020">
    <property type="term" value="C:membrane"/>
    <property type="evidence" value="ECO:0007669"/>
    <property type="project" value="UniProtKB-SubCell"/>
</dbReference>
<evidence type="ECO:0000256" key="5">
    <source>
        <dbReference type="SAM" id="Phobius"/>
    </source>
</evidence>